<evidence type="ECO:0000313" key="2">
    <source>
        <dbReference type="EMBL" id="KAI9637585.1"/>
    </source>
</evidence>
<accession>A0AA38HBZ4</accession>
<dbReference type="RefSeq" id="XP_052947362.1">
    <property type="nucleotide sequence ID" value="XM_053086796.1"/>
</dbReference>
<gene>
    <name evidence="2" type="ORF">MKK02DRAFT_23858</name>
</gene>
<dbReference type="AlphaFoldDB" id="A0AA38HBZ4"/>
<reference evidence="2" key="1">
    <citation type="journal article" date="2022" name="G3 (Bethesda)">
        <title>High quality genome of the basidiomycete yeast Dioszegia hungarica PDD-24b-2 isolated from cloud water.</title>
        <authorList>
            <person name="Jarrige D."/>
            <person name="Haridas S."/>
            <person name="Bleykasten-Grosshans C."/>
            <person name="Joly M."/>
            <person name="Nadalig T."/>
            <person name="Sancelme M."/>
            <person name="Vuilleumier S."/>
            <person name="Grigoriev I.V."/>
            <person name="Amato P."/>
            <person name="Bringel F."/>
        </authorList>
    </citation>
    <scope>NUCLEOTIDE SEQUENCE</scope>
    <source>
        <strain evidence="2">PDD-24b-2</strain>
    </source>
</reference>
<proteinExistence type="predicted"/>
<feature type="transmembrane region" description="Helical" evidence="1">
    <location>
        <begin position="12"/>
        <end position="36"/>
    </location>
</feature>
<feature type="transmembrane region" description="Helical" evidence="1">
    <location>
        <begin position="76"/>
        <end position="93"/>
    </location>
</feature>
<dbReference type="InterPro" id="IPR039966">
    <property type="entry name" value="C553.12c"/>
</dbReference>
<dbReference type="PANTHER" id="PTHR40467:SF1">
    <property type="match status" value="1"/>
</dbReference>
<sequence length="266" mass="30352">SKRIPASWLRFLWFMTCLGIACFSLIAGQAYASLYLSTLPHTSLDAGTWVYSWVITVQLLAQVSFFILGAKVRSRALLFLYKLFFQLVYHIFYRNLFARLRSPSQFATVQLLSSISVVIIFPLQMSRSWHRLLQIVVGYPQPWEDHADNVATSFYVRGLAQNVTMVGFLGWLTILHFGPNQHVYPFFRFTPSPDDPYTFQLTFLASCAIWGSELLSSLLARLIMNLAFKVDVSQIGLDEMREYPELVPACGTFLSYVACRALELIS</sequence>
<name>A0AA38HBZ4_9TREE</name>
<dbReference type="GeneID" id="77725997"/>
<keyword evidence="1" id="KW-0812">Transmembrane</keyword>
<keyword evidence="1" id="KW-1133">Transmembrane helix</keyword>
<feature type="non-terminal residue" evidence="2">
    <location>
        <position position="266"/>
    </location>
</feature>
<dbReference type="PANTHER" id="PTHR40467">
    <property type="match status" value="1"/>
</dbReference>
<feature type="transmembrane region" description="Helical" evidence="1">
    <location>
        <begin position="48"/>
        <end position="69"/>
    </location>
</feature>
<keyword evidence="1" id="KW-0472">Membrane</keyword>
<evidence type="ECO:0000313" key="3">
    <source>
        <dbReference type="Proteomes" id="UP001164286"/>
    </source>
</evidence>
<feature type="transmembrane region" description="Helical" evidence="1">
    <location>
        <begin position="105"/>
        <end position="123"/>
    </location>
</feature>
<dbReference type="Proteomes" id="UP001164286">
    <property type="component" value="Unassembled WGS sequence"/>
</dbReference>
<feature type="transmembrane region" description="Helical" evidence="1">
    <location>
        <begin position="197"/>
        <end position="220"/>
    </location>
</feature>
<comment type="caution">
    <text evidence="2">The sequence shown here is derived from an EMBL/GenBank/DDBJ whole genome shotgun (WGS) entry which is preliminary data.</text>
</comment>
<protein>
    <submittedName>
        <fullName evidence="2">Uncharacterized protein</fullName>
    </submittedName>
</protein>
<feature type="transmembrane region" description="Helical" evidence="1">
    <location>
        <begin position="159"/>
        <end position="177"/>
    </location>
</feature>
<keyword evidence="3" id="KW-1185">Reference proteome</keyword>
<evidence type="ECO:0000256" key="1">
    <source>
        <dbReference type="SAM" id="Phobius"/>
    </source>
</evidence>
<dbReference type="EMBL" id="JAKWFO010000004">
    <property type="protein sequence ID" value="KAI9637585.1"/>
    <property type="molecule type" value="Genomic_DNA"/>
</dbReference>
<organism evidence="2 3">
    <name type="scientific">Dioszegia hungarica</name>
    <dbReference type="NCBI Taxonomy" id="4972"/>
    <lineage>
        <taxon>Eukaryota</taxon>
        <taxon>Fungi</taxon>
        <taxon>Dikarya</taxon>
        <taxon>Basidiomycota</taxon>
        <taxon>Agaricomycotina</taxon>
        <taxon>Tremellomycetes</taxon>
        <taxon>Tremellales</taxon>
        <taxon>Bulleribasidiaceae</taxon>
        <taxon>Dioszegia</taxon>
    </lineage>
</organism>